<dbReference type="EMBL" id="VCLB01000009">
    <property type="protein sequence ID" value="TNB46607.1"/>
    <property type="molecule type" value="Genomic_DNA"/>
</dbReference>
<dbReference type="InterPro" id="IPR006157">
    <property type="entry name" value="FolB_dom"/>
</dbReference>
<dbReference type="RefSeq" id="WP_138749596.1">
    <property type="nucleotide sequence ID" value="NZ_VCLB01000009.1"/>
</dbReference>
<gene>
    <name evidence="8" type="primary">folB</name>
    <name evidence="8" type="ORF">FF124_16555</name>
</gene>
<dbReference type="AlphaFoldDB" id="A0A5C4JMS2"/>
<comment type="catalytic activity">
    <reaction evidence="1 6">
        <text>7,8-dihydroneopterin = 6-hydroxymethyl-7,8-dihydropterin + glycolaldehyde</text>
        <dbReference type="Rhea" id="RHEA:10540"/>
        <dbReference type="ChEBI" id="CHEBI:17001"/>
        <dbReference type="ChEBI" id="CHEBI:17071"/>
        <dbReference type="ChEBI" id="CHEBI:44841"/>
        <dbReference type="EC" id="4.1.2.25"/>
    </reaction>
</comment>
<keyword evidence="4 6" id="KW-0289">Folate biosynthesis</keyword>
<comment type="pathway">
    <text evidence="2 6">Cofactor biosynthesis; tetrahydrofolate biosynthesis; 2-amino-4-hydroxy-6-hydroxymethyl-7,8-dihydropteridine diphosphate from 7,8-dihydroneopterin triphosphate: step 3/4.</text>
</comment>
<comment type="caution">
    <text evidence="8">The sequence shown here is derived from an EMBL/GenBank/DDBJ whole genome shotgun (WGS) entry which is preliminary data.</text>
</comment>
<dbReference type="PANTHER" id="PTHR42844">
    <property type="entry name" value="DIHYDRONEOPTERIN ALDOLASE 1-RELATED"/>
    <property type="match status" value="1"/>
</dbReference>
<comment type="function">
    <text evidence="6">Catalyzes the conversion of 7,8-dihydroneopterin to 6-hydroxymethyl-7,8-dihydropterin.</text>
</comment>
<dbReference type="SUPFAM" id="SSF55620">
    <property type="entry name" value="Tetrahydrobiopterin biosynthesis enzymes-like"/>
    <property type="match status" value="1"/>
</dbReference>
<dbReference type="GO" id="GO:0004150">
    <property type="term" value="F:dihydroneopterin aldolase activity"/>
    <property type="evidence" value="ECO:0007669"/>
    <property type="project" value="UniProtKB-UniRule"/>
</dbReference>
<proteinExistence type="inferred from homology"/>
<reference evidence="8 9" key="2">
    <citation type="submission" date="2019-06" db="EMBL/GenBank/DDBJ databases">
        <title>Martelella lutilitoris sp. nov., isolated from a tidal mudflat.</title>
        <authorList>
            <person name="Kim Y.-J."/>
        </authorList>
    </citation>
    <scope>NUCLEOTIDE SEQUENCE [LARGE SCALE GENOMIC DNA]</scope>
    <source>
        <strain evidence="8 9">GH2-6</strain>
    </source>
</reference>
<accession>A0A5C4JMS2</accession>
<evidence type="ECO:0000256" key="2">
    <source>
        <dbReference type="ARBA" id="ARBA00005013"/>
    </source>
</evidence>
<evidence type="ECO:0000256" key="4">
    <source>
        <dbReference type="ARBA" id="ARBA00022909"/>
    </source>
</evidence>
<dbReference type="CDD" id="cd00534">
    <property type="entry name" value="DHNA_DHNTPE"/>
    <property type="match status" value="1"/>
</dbReference>
<name>A0A5C4JMS2_9HYPH</name>
<dbReference type="NCBIfam" id="TIGR00526">
    <property type="entry name" value="folB_dom"/>
    <property type="match status" value="1"/>
</dbReference>
<dbReference type="GO" id="GO:0005737">
    <property type="term" value="C:cytoplasm"/>
    <property type="evidence" value="ECO:0007669"/>
    <property type="project" value="TreeGrafter"/>
</dbReference>
<dbReference type="InterPro" id="IPR006156">
    <property type="entry name" value="Dihydroneopterin_aldolase"/>
</dbReference>
<evidence type="ECO:0000256" key="1">
    <source>
        <dbReference type="ARBA" id="ARBA00001353"/>
    </source>
</evidence>
<dbReference type="SMART" id="SM00905">
    <property type="entry name" value="FolB"/>
    <property type="match status" value="1"/>
</dbReference>
<dbReference type="Proteomes" id="UP000307874">
    <property type="component" value="Unassembled WGS sequence"/>
</dbReference>
<keyword evidence="9" id="KW-1185">Reference proteome</keyword>
<evidence type="ECO:0000259" key="7">
    <source>
        <dbReference type="SMART" id="SM00905"/>
    </source>
</evidence>
<dbReference type="InterPro" id="IPR043133">
    <property type="entry name" value="GTP-CH-I_C/QueF"/>
</dbReference>
<sequence>MNGRYVITLKNCAFFSTHGVMEEEERLGQRFYVDIVMHIEDEAAVLHDDFSEAVDYGEVYRITKDVVTGRRFKLIEALAHAIAVSVSRHYDAIKRIEVTVRKPSAPVPGLLDHAEAKVAYDVE</sequence>
<evidence type="ECO:0000256" key="3">
    <source>
        <dbReference type="ARBA" id="ARBA00005708"/>
    </source>
</evidence>
<reference evidence="8 9" key="1">
    <citation type="submission" date="2019-05" db="EMBL/GenBank/DDBJ databases">
        <authorList>
            <person name="Lee S.D."/>
        </authorList>
    </citation>
    <scope>NUCLEOTIDE SEQUENCE [LARGE SCALE GENOMIC DNA]</scope>
    <source>
        <strain evidence="8 9">GH2-6</strain>
    </source>
</reference>
<evidence type="ECO:0000256" key="6">
    <source>
        <dbReference type="RuleBase" id="RU362079"/>
    </source>
</evidence>
<protein>
    <recommendedName>
        <fullName evidence="6">7,8-dihydroneopterin aldolase</fullName>
        <ecNumber evidence="6">4.1.2.25</ecNumber>
    </recommendedName>
</protein>
<dbReference type="Gene3D" id="3.30.1130.10">
    <property type="match status" value="1"/>
</dbReference>
<dbReference type="GO" id="GO:0046654">
    <property type="term" value="P:tetrahydrofolate biosynthetic process"/>
    <property type="evidence" value="ECO:0007669"/>
    <property type="project" value="UniProtKB-UniRule"/>
</dbReference>
<organism evidence="8 9">
    <name type="scientific">Martelella lutilitoris</name>
    <dbReference type="NCBI Taxonomy" id="2583532"/>
    <lineage>
        <taxon>Bacteria</taxon>
        <taxon>Pseudomonadati</taxon>
        <taxon>Pseudomonadota</taxon>
        <taxon>Alphaproteobacteria</taxon>
        <taxon>Hyphomicrobiales</taxon>
        <taxon>Aurantimonadaceae</taxon>
        <taxon>Martelella</taxon>
    </lineage>
</organism>
<dbReference type="UniPathway" id="UPA00077">
    <property type="reaction ID" value="UER00154"/>
</dbReference>
<dbReference type="NCBIfam" id="TIGR00525">
    <property type="entry name" value="folB"/>
    <property type="match status" value="1"/>
</dbReference>
<dbReference type="OrthoDB" id="9808041at2"/>
<dbReference type="GO" id="GO:0046656">
    <property type="term" value="P:folic acid biosynthetic process"/>
    <property type="evidence" value="ECO:0007669"/>
    <property type="project" value="UniProtKB-UniRule"/>
</dbReference>
<dbReference type="Pfam" id="PF02152">
    <property type="entry name" value="FolB"/>
    <property type="match status" value="1"/>
</dbReference>
<comment type="similarity">
    <text evidence="3 6">Belongs to the DHNA family.</text>
</comment>
<dbReference type="EC" id="4.1.2.25" evidence="6"/>
<evidence type="ECO:0000313" key="9">
    <source>
        <dbReference type="Proteomes" id="UP000307874"/>
    </source>
</evidence>
<feature type="domain" description="Dihydroneopterin aldolase/epimerase" evidence="7">
    <location>
        <begin position="7"/>
        <end position="120"/>
    </location>
</feature>
<evidence type="ECO:0000256" key="5">
    <source>
        <dbReference type="ARBA" id="ARBA00023239"/>
    </source>
</evidence>
<keyword evidence="5 6" id="KW-0456">Lyase</keyword>
<evidence type="ECO:0000313" key="8">
    <source>
        <dbReference type="EMBL" id="TNB46607.1"/>
    </source>
</evidence>
<dbReference type="PANTHER" id="PTHR42844:SF1">
    <property type="entry name" value="DIHYDRONEOPTERIN ALDOLASE 1-RELATED"/>
    <property type="match status" value="1"/>
</dbReference>